<name>A0AA35ZVU2_LACSI</name>
<dbReference type="EMBL" id="OX465084">
    <property type="protein sequence ID" value="CAI9299161.1"/>
    <property type="molecule type" value="Genomic_DNA"/>
</dbReference>
<organism evidence="1 2">
    <name type="scientific">Lactuca saligna</name>
    <name type="common">Willowleaf lettuce</name>
    <dbReference type="NCBI Taxonomy" id="75948"/>
    <lineage>
        <taxon>Eukaryota</taxon>
        <taxon>Viridiplantae</taxon>
        <taxon>Streptophyta</taxon>
        <taxon>Embryophyta</taxon>
        <taxon>Tracheophyta</taxon>
        <taxon>Spermatophyta</taxon>
        <taxon>Magnoliopsida</taxon>
        <taxon>eudicotyledons</taxon>
        <taxon>Gunneridae</taxon>
        <taxon>Pentapetalae</taxon>
        <taxon>asterids</taxon>
        <taxon>campanulids</taxon>
        <taxon>Asterales</taxon>
        <taxon>Asteraceae</taxon>
        <taxon>Cichorioideae</taxon>
        <taxon>Cichorieae</taxon>
        <taxon>Lactucinae</taxon>
        <taxon>Lactuca</taxon>
    </lineage>
</organism>
<gene>
    <name evidence="1" type="ORF">LSALG_LOCUS37885</name>
</gene>
<accession>A0AA35ZVU2</accession>
<proteinExistence type="predicted"/>
<evidence type="ECO:0000313" key="2">
    <source>
        <dbReference type="Proteomes" id="UP001177003"/>
    </source>
</evidence>
<dbReference type="AlphaFoldDB" id="A0AA35ZVU2"/>
<evidence type="ECO:0000313" key="1">
    <source>
        <dbReference type="EMBL" id="CAI9299161.1"/>
    </source>
</evidence>
<keyword evidence="2" id="KW-1185">Reference proteome</keyword>
<reference evidence="1" key="1">
    <citation type="submission" date="2023-04" db="EMBL/GenBank/DDBJ databases">
        <authorList>
            <person name="Vijverberg K."/>
            <person name="Xiong W."/>
            <person name="Schranz E."/>
        </authorList>
    </citation>
    <scope>NUCLEOTIDE SEQUENCE</scope>
</reference>
<dbReference type="Proteomes" id="UP001177003">
    <property type="component" value="Chromosome 8"/>
</dbReference>
<sequence length="140" mass="16212">MEIILNEAIDNPSVQWLDPVTSFQLENTLDSHLDFPITLKAFLFSSFNKVEKDPDSDHYANILLISFYLKNVKPLYEICSFMKITAVKVFGLIETESFLNVRFKTARGVLSLVFEFMLAELPCLNPFDWISLFHLLLKDE</sequence>
<protein>
    <submittedName>
        <fullName evidence="1">Uncharacterized protein</fullName>
    </submittedName>
</protein>